<dbReference type="InterPro" id="IPR056884">
    <property type="entry name" value="NPHP3-like_N"/>
</dbReference>
<dbReference type="Gene3D" id="2.130.10.10">
    <property type="entry name" value="YVTN repeat-like/Quinoprotein amine dehydrogenase"/>
    <property type="match status" value="1"/>
</dbReference>
<organism evidence="3 4">
    <name type="scientific">Stylophora pistillata</name>
    <name type="common">Smooth cauliflower coral</name>
    <dbReference type="NCBI Taxonomy" id="50429"/>
    <lineage>
        <taxon>Eukaryota</taxon>
        <taxon>Metazoa</taxon>
        <taxon>Cnidaria</taxon>
        <taxon>Anthozoa</taxon>
        <taxon>Hexacorallia</taxon>
        <taxon>Scleractinia</taxon>
        <taxon>Astrocoeniina</taxon>
        <taxon>Pocilloporidae</taxon>
        <taxon>Stylophora</taxon>
    </lineage>
</organism>
<dbReference type="SUPFAM" id="SSF52540">
    <property type="entry name" value="P-loop containing nucleoside triphosphate hydrolases"/>
    <property type="match status" value="1"/>
</dbReference>
<keyword evidence="1" id="KW-0677">Repeat</keyword>
<accession>A0A2B4S2W9</accession>
<dbReference type="EMBL" id="LSMT01000227">
    <property type="protein sequence ID" value="PFX22835.1"/>
    <property type="molecule type" value="Genomic_DNA"/>
</dbReference>
<proteinExistence type="predicted"/>
<keyword evidence="4" id="KW-1185">Reference proteome</keyword>
<dbReference type="InterPro" id="IPR041249">
    <property type="entry name" value="HEPN_DZIP3"/>
</dbReference>
<evidence type="ECO:0000313" key="3">
    <source>
        <dbReference type="EMBL" id="PFX22835.1"/>
    </source>
</evidence>
<dbReference type="Pfam" id="PF24883">
    <property type="entry name" value="NPHP3_N"/>
    <property type="match status" value="1"/>
</dbReference>
<name>A0A2B4S2W9_STYPI</name>
<dbReference type="PANTHER" id="PTHR10039">
    <property type="entry name" value="AMELOGENIN"/>
    <property type="match status" value="1"/>
</dbReference>
<evidence type="ECO:0000256" key="1">
    <source>
        <dbReference type="ARBA" id="ARBA00022737"/>
    </source>
</evidence>
<dbReference type="InterPro" id="IPR015943">
    <property type="entry name" value="WD40/YVTN_repeat-like_dom_sf"/>
</dbReference>
<reference evidence="4" key="1">
    <citation type="journal article" date="2017" name="bioRxiv">
        <title>Comparative analysis of the genomes of Stylophora pistillata and Acropora digitifera provides evidence for extensive differences between species of corals.</title>
        <authorList>
            <person name="Voolstra C.R."/>
            <person name="Li Y."/>
            <person name="Liew Y.J."/>
            <person name="Baumgarten S."/>
            <person name="Zoccola D."/>
            <person name="Flot J.-F."/>
            <person name="Tambutte S."/>
            <person name="Allemand D."/>
            <person name="Aranda M."/>
        </authorList>
    </citation>
    <scope>NUCLEOTIDE SEQUENCE [LARGE SCALE GENOMIC DNA]</scope>
</reference>
<dbReference type="InterPro" id="IPR007111">
    <property type="entry name" value="NACHT_NTPase"/>
</dbReference>
<protein>
    <submittedName>
        <fullName evidence="3">E3 ubiquitin-protein ligase DZIP3</fullName>
    </submittedName>
</protein>
<dbReference type="Proteomes" id="UP000225706">
    <property type="component" value="Unassembled WGS sequence"/>
</dbReference>
<gene>
    <name evidence="3" type="primary">DZIP3</name>
    <name evidence="3" type="ORF">AWC38_SpisGene12619</name>
</gene>
<evidence type="ECO:0000259" key="2">
    <source>
        <dbReference type="PROSITE" id="PS50837"/>
    </source>
</evidence>
<dbReference type="PANTHER" id="PTHR10039:SF17">
    <property type="entry name" value="FUNGAL STAND N-TERMINAL GOODBYE DOMAIN-CONTAINING PROTEIN-RELATED"/>
    <property type="match status" value="1"/>
</dbReference>
<sequence length="1483" mass="168640">MAASVTSPLASSIEKTNGAKLSRLLIDGGTTVLKSIFDRHHSPANLAANLKAKANHSKLCNLLKKRILRKAQWDKLFPPSGSSPDSNNFDITLLFLLLTEICGLSPPPSGWHKKPPLSDTSLEANLARVKFFRNELYGHVSTTEVDSATFSQLWQEISSVLVTLGLNQADVDRLEAEHSGEKDYLQMLFEWADSEQDLKAHLKEISQSIDIVHQNQTQNAKILQEMKSELHGVCHTQTKIQEDVLEVKKSFEDLNQRGQANRREEILNVLAKSEFEGDIEFYVSRFQEGTREWIFRKIEGWLDDSNSPNRVMVISGNAGMGKSVISAVICKRMQEAGRLSGSHFCQHNNVRYRNPQLLLQSLASHLCRALPEYKEALLEQLSRNLGVEINSMGVEELFALLFKEPLRKITDPGRNLLLVLDALDESEYKGRNELLDVIADHFIKLPQWIRFLVTTRPEVNISNKLGGLQPLYLETNDGENKRDIRLFLEKQLDRVIPINDQETILNALVEKSDGVILYAYFLVDFIQKNVSLLTLNQLDSALPLGISSVYQSYFKRLEREFSNELEIDEDKFLSFLSVVMTAKEPLPLGFISKVFQFRAISSHRKIIKVISCISTLLPVIDERVHTFHKSVKDWLTDRSTHGRHGFTVDRDEGSQILSKLCETELNNLKRKGIYGGEFSDTEKYALQYGVQHLLDALRDHEIPEKLEELVENYVTDLELLYAKLFIGSDSGFQDILSIKELESFDVLPSPFQFAVTSAISVMRKYKSRLCQHPQQLFQTILNEGGTQLSSMANRVLKEKYPRIPYIEIVNKEGSYGKVGIKARFECGSVVACFDISPEMDYMVCECVDRSVQLWSLQSGDRLWLRYAFTEKSFGIPIYAMDCAVRNVTDSVVNDFGLALVSSMSFYRSVVFHADGDYVIPGSLRDVFTINGDLQPLFPESDCMFNVCAFCGDRSKMLTDCPENPRDVVLWSMSDGVEITRFECTKNMTSFAFSFDGTLVAISDKSDNVSLYKLSNISIQFICDIACPRVCSLMHFSPDNREILFGFAGDNASLELDCYSCKVPSFSEDSIECPVTAICFQDVEDIFWWPWECRSLDESKFLFSESRHQCYTMISEVIPSFKKGFLSAVSNQSVVVCSPFNKEMFMIHHDQFEDCPGYDCCEREIGRYQLRGKLSVDGRYLYAYRERRLNDRFFSTVHVCNKEKKTVRQFQSPLYLLPVREGVLLMKNTPNNLLELWDFELSRCIRSFTEIDTLVSLFPVTDELVGCQRPCENNSSKVDVLSITIGGIVATTTMEGNITSLSCNLKFQFVACTKEEPRSVRETIITIAVWNKKERLWKRNILTPRVFRHPCAIISNDGDFVVTWNSLDEADGLHILNATTGITMHKLLSNPHFRPTIEECKLLSDGEHFLCSCPDQVVRLFHGNSGNLIGLIDLERNPDDLAVCLNKPLFAAVFDTNSYGRIFQVHLPKVENSESKVKRMKLQQ</sequence>
<dbReference type="InterPro" id="IPR027417">
    <property type="entry name" value="P-loop_NTPase"/>
</dbReference>
<evidence type="ECO:0000313" key="4">
    <source>
        <dbReference type="Proteomes" id="UP000225706"/>
    </source>
</evidence>
<dbReference type="Pfam" id="PF18738">
    <property type="entry name" value="HEPN_DZIP3"/>
    <property type="match status" value="1"/>
</dbReference>
<dbReference type="SUPFAM" id="SSF82171">
    <property type="entry name" value="DPP6 N-terminal domain-like"/>
    <property type="match status" value="1"/>
</dbReference>
<dbReference type="Gene3D" id="3.40.50.300">
    <property type="entry name" value="P-loop containing nucleotide triphosphate hydrolases"/>
    <property type="match status" value="1"/>
</dbReference>
<dbReference type="OrthoDB" id="5953391at2759"/>
<comment type="caution">
    <text evidence="3">The sequence shown here is derived from an EMBL/GenBank/DDBJ whole genome shotgun (WGS) entry which is preliminary data.</text>
</comment>
<dbReference type="PROSITE" id="PS50837">
    <property type="entry name" value="NACHT"/>
    <property type="match status" value="1"/>
</dbReference>
<feature type="domain" description="NACHT" evidence="2">
    <location>
        <begin position="310"/>
        <end position="457"/>
    </location>
</feature>